<protein>
    <recommendedName>
        <fullName evidence="3">Type II toxin-antitoxin system RelE/ParE family toxin</fullName>
    </recommendedName>
</protein>
<sequence length="123" mass="13642">MKIIKTKHFDKWAIKNRVSDESLNIAAKEIAIEIYEANYGGGVIKKRVANKGRGKSGSTRSIVAFKKGKHCFFVFGFEKNAKSDISSNEEKAFKIVAKSLLAYSDVEIDKLIEEGALVGVENE</sequence>
<dbReference type="Pfam" id="PF06296">
    <property type="entry name" value="RelE"/>
    <property type="match status" value="1"/>
</dbReference>
<dbReference type="Proteomes" id="UP000032430">
    <property type="component" value="Chromosome I"/>
</dbReference>
<accession>A0A098G388</accession>
<dbReference type="KEGG" id="lfa:LFA_0497"/>
<dbReference type="AlphaFoldDB" id="A0A098G388"/>
<dbReference type="STRING" id="1212491.LFA_0497"/>
<dbReference type="OrthoDB" id="8607264at2"/>
<dbReference type="InterPro" id="IPR009387">
    <property type="entry name" value="HigB-2"/>
</dbReference>
<reference evidence="2" key="1">
    <citation type="submission" date="2014-09" db="EMBL/GenBank/DDBJ databases">
        <authorList>
            <person name="Gomez-Valero L."/>
        </authorList>
    </citation>
    <scope>NUCLEOTIDE SEQUENCE [LARGE SCALE GENOMIC DNA]</scope>
    <source>
        <strain evidence="2">ATCC700992</strain>
    </source>
</reference>
<organism evidence="1 2">
    <name type="scientific">Legionella fallonii LLAP-10</name>
    <dbReference type="NCBI Taxonomy" id="1212491"/>
    <lineage>
        <taxon>Bacteria</taxon>
        <taxon>Pseudomonadati</taxon>
        <taxon>Pseudomonadota</taxon>
        <taxon>Gammaproteobacteria</taxon>
        <taxon>Legionellales</taxon>
        <taxon>Legionellaceae</taxon>
        <taxon>Legionella</taxon>
    </lineage>
</organism>
<dbReference type="PIRSF" id="PIRSF018634">
    <property type="entry name" value="UCP018634"/>
    <property type="match status" value="1"/>
</dbReference>
<keyword evidence="2" id="KW-1185">Reference proteome</keyword>
<dbReference type="HOGENOM" id="CLU_132631_1_0_6"/>
<evidence type="ECO:0008006" key="3">
    <source>
        <dbReference type="Google" id="ProtNLM"/>
    </source>
</evidence>
<evidence type="ECO:0000313" key="2">
    <source>
        <dbReference type="Proteomes" id="UP000032430"/>
    </source>
</evidence>
<gene>
    <name evidence="1" type="ORF">LFA_0497</name>
</gene>
<proteinExistence type="predicted"/>
<evidence type="ECO:0000313" key="1">
    <source>
        <dbReference type="EMBL" id="CEG55955.1"/>
    </source>
</evidence>
<dbReference type="EMBL" id="LN614827">
    <property type="protein sequence ID" value="CEG55955.1"/>
    <property type="molecule type" value="Genomic_DNA"/>
</dbReference>
<dbReference type="RefSeq" id="WP_045094734.1">
    <property type="nucleotide sequence ID" value="NZ_LN614827.1"/>
</dbReference>
<name>A0A098G388_9GAMM</name>